<gene>
    <name evidence="5" type="ORF">NNL39_07460</name>
</gene>
<keyword evidence="3" id="KW-0804">Transcription</keyword>
<dbReference type="SUPFAM" id="SSF46955">
    <property type="entry name" value="Putative DNA-binding domain"/>
    <property type="match status" value="1"/>
</dbReference>
<sequence>MSAQTIRFYEREGLLPPPHREANGYRRYQDGAAARIHFIRSAQAAGLLLSEISDVLKLRESGQAPCSHVESLLDEKLTAVRARLRELAQMEDQLVALIDSGKDVDPMSCSESGICDIIPVN</sequence>
<dbReference type="InterPro" id="IPR009061">
    <property type="entry name" value="DNA-bd_dom_put_sf"/>
</dbReference>
<dbReference type="Pfam" id="PF00376">
    <property type="entry name" value="MerR"/>
    <property type="match status" value="1"/>
</dbReference>
<evidence type="ECO:0000256" key="1">
    <source>
        <dbReference type="ARBA" id="ARBA00023015"/>
    </source>
</evidence>
<keyword evidence="1" id="KW-0805">Transcription regulation</keyword>
<dbReference type="Pfam" id="PF09278">
    <property type="entry name" value="MerR-DNA-bind"/>
    <property type="match status" value="1"/>
</dbReference>
<dbReference type="InterPro" id="IPR047057">
    <property type="entry name" value="MerR_fam"/>
</dbReference>
<keyword evidence="6" id="KW-1185">Reference proteome</keyword>
<reference evidence="5" key="1">
    <citation type="submission" date="2022-07" db="EMBL/GenBank/DDBJ databases">
        <title>Taxonomic analysis of Microcella humidisoli nov. sp., isolated from riverside soil.</title>
        <authorList>
            <person name="Molina K.M."/>
            <person name="Kim S.B."/>
        </authorList>
    </citation>
    <scope>NUCLEOTIDE SEQUENCE</scope>
    <source>
        <strain evidence="5">MMS21-STM10</strain>
    </source>
</reference>
<evidence type="ECO:0000256" key="2">
    <source>
        <dbReference type="ARBA" id="ARBA00023125"/>
    </source>
</evidence>
<proteinExistence type="predicted"/>
<organism evidence="5 6">
    <name type="scientific">Microcella humidisoli</name>
    <dbReference type="NCBI Taxonomy" id="2963406"/>
    <lineage>
        <taxon>Bacteria</taxon>
        <taxon>Bacillati</taxon>
        <taxon>Actinomycetota</taxon>
        <taxon>Actinomycetes</taxon>
        <taxon>Micrococcales</taxon>
        <taxon>Microbacteriaceae</taxon>
        <taxon>Microcella</taxon>
    </lineage>
</organism>
<dbReference type="EMBL" id="CP101497">
    <property type="protein sequence ID" value="UTT61522.1"/>
    <property type="molecule type" value="Genomic_DNA"/>
</dbReference>
<evidence type="ECO:0000313" key="6">
    <source>
        <dbReference type="Proteomes" id="UP001060039"/>
    </source>
</evidence>
<name>A0ABY5FTT9_9MICO</name>
<feature type="domain" description="HTH merR-type" evidence="4">
    <location>
        <begin position="1"/>
        <end position="58"/>
    </location>
</feature>
<evidence type="ECO:0000259" key="4">
    <source>
        <dbReference type="PROSITE" id="PS50937"/>
    </source>
</evidence>
<dbReference type="PANTHER" id="PTHR30204">
    <property type="entry name" value="REDOX-CYCLING DRUG-SENSING TRANSCRIPTIONAL ACTIVATOR SOXR"/>
    <property type="match status" value="1"/>
</dbReference>
<evidence type="ECO:0000313" key="5">
    <source>
        <dbReference type="EMBL" id="UTT61522.1"/>
    </source>
</evidence>
<evidence type="ECO:0000256" key="3">
    <source>
        <dbReference type="ARBA" id="ARBA00023163"/>
    </source>
</evidence>
<dbReference type="SMART" id="SM00422">
    <property type="entry name" value="HTH_MERR"/>
    <property type="match status" value="1"/>
</dbReference>
<accession>A0ABY5FTT9</accession>
<dbReference type="PANTHER" id="PTHR30204:SF94">
    <property type="entry name" value="HEAVY METAL-DEPENDENT TRANSCRIPTIONAL REGULATOR HI_0293-RELATED"/>
    <property type="match status" value="1"/>
</dbReference>
<dbReference type="Proteomes" id="UP001060039">
    <property type="component" value="Chromosome"/>
</dbReference>
<dbReference type="Gene3D" id="1.10.1660.10">
    <property type="match status" value="1"/>
</dbReference>
<protein>
    <submittedName>
        <fullName evidence="5">Heavy metal-responsive transcriptional regulator</fullName>
    </submittedName>
</protein>
<dbReference type="InterPro" id="IPR015358">
    <property type="entry name" value="Tscrpt_reg_MerR_DNA-bd"/>
</dbReference>
<dbReference type="PRINTS" id="PR00040">
    <property type="entry name" value="HTHMERR"/>
</dbReference>
<dbReference type="CDD" id="cd04770">
    <property type="entry name" value="HTH_HMRTR"/>
    <property type="match status" value="1"/>
</dbReference>
<dbReference type="PROSITE" id="PS50937">
    <property type="entry name" value="HTH_MERR_2"/>
    <property type="match status" value="1"/>
</dbReference>
<keyword evidence="2" id="KW-0238">DNA-binding</keyword>
<dbReference type="InterPro" id="IPR000551">
    <property type="entry name" value="MerR-type_HTH_dom"/>
</dbReference>